<feature type="domain" description="Helicase-associated" evidence="1">
    <location>
        <begin position="201"/>
        <end position="276"/>
    </location>
</feature>
<dbReference type="EMBL" id="JALLPJ020000199">
    <property type="protein sequence ID" value="KAL3798940.1"/>
    <property type="molecule type" value="Genomic_DNA"/>
</dbReference>
<reference evidence="2 3" key="1">
    <citation type="submission" date="2024-10" db="EMBL/GenBank/DDBJ databases">
        <title>Updated reference genomes for cyclostephanoid diatoms.</title>
        <authorList>
            <person name="Roberts W.R."/>
            <person name="Alverson A.J."/>
        </authorList>
    </citation>
    <scope>NUCLEOTIDE SEQUENCE [LARGE SCALE GENOMIC DNA]</scope>
    <source>
        <strain evidence="2 3">AJA010-31</strain>
    </source>
</reference>
<accession>A0ABD3QFE7</accession>
<organism evidence="2 3">
    <name type="scientific">Cyclotella atomus</name>
    <dbReference type="NCBI Taxonomy" id="382360"/>
    <lineage>
        <taxon>Eukaryota</taxon>
        <taxon>Sar</taxon>
        <taxon>Stramenopiles</taxon>
        <taxon>Ochrophyta</taxon>
        <taxon>Bacillariophyta</taxon>
        <taxon>Coscinodiscophyceae</taxon>
        <taxon>Thalassiosirophycidae</taxon>
        <taxon>Stephanodiscales</taxon>
        <taxon>Stephanodiscaceae</taxon>
        <taxon>Cyclotella</taxon>
    </lineage>
</organism>
<sequence>MQMQAIRRARHVCSKSIPNNNAQRVGPGTMPIPTMHACYRSICEPALNICLNTTIFNHDTILMRRLGTDTNTKAGNEASPFTTQWDTMFQQLKDYKLEHGDTFVPTTYPDNPSLGYWVDNNRQAYRMRLEYEKNCPDGDTRNPNSHLRKFIMMMTDEKIEGKSSYYWLYAFIEMHTSNVEYDVLFVGTALESIGFVWNVPEHIWNTRYEELLKYIEKHGNALVPHIYLENESLGLWVHKQRRNYKAYKQQLGGNVSSDSETSLSPERIQKLNDVNFIWDVHEASFLERLEELKKYRRDHGDSLVPKEYGSLYKWVEKQRADYKKYMAKKRLEQDESLLQRLDESEIQTIRKYQTAMNEERIQLLDAEDFIMDPLEYTWQIKYDELCEWIALNGHGAIRRGGKNYSPLEGWAESQRRLYKKYLNGEKTSLTEERIEKLSKAGFVFHVEKGNVRAKSTNAKKKHAAAATN</sequence>
<feature type="domain" description="Helicase-associated" evidence="1">
    <location>
        <begin position="82"/>
        <end position="157"/>
    </location>
</feature>
<evidence type="ECO:0000259" key="1">
    <source>
        <dbReference type="Pfam" id="PF03457"/>
    </source>
</evidence>
<evidence type="ECO:0000313" key="2">
    <source>
        <dbReference type="EMBL" id="KAL3798940.1"/>
    </source>
</evidence>
<evidence type="ECO:0000313" key="3">
    <source>
        <dbReference type="Proteomes" id="UP001530400"/>
    </source>
</evidence>
<dbReference type="PANTHER" id="PTHR33418:SF1">
    <property type="entry name" value="HELICASE-ASSOCIATED DOMAIN-CONTAINING PROTEIN"/>
    <property type="match status" value="1"/>
</dbReference>
<dbReference type="Pfam" id="PF03457">
    <property type="entry name" value="HA"/>
    <property type="match status" value="4"/>
</dbReference>
<dbReference type="AlphaFoldDB" id="A0ABD3QFE7"/>
<dbReference type="Gene3D" id="6.10.140.530">
    <property type="match status" value="4"/>
</dbReference>
<comment type="caution">
    <text evidence="2">The sequence shown here is derived from an EMBL/GenBank/DDBJ whole genome shotgun (WGS) entry which is preliminary data.</text>
</comment>
<proteinExistence type="predicted"/>
<dbReference type="Proteomes" id="UP001530400">
    <property type="component" value="Unassembled WGS sequence"/>
</dbReference>
<protein>
    <recommendedName>
        <fullName evidence="1">Helicase-associated domain-containing protein</fullName>
    </recommendedName>
</protein>
<feature type="domain" description="Helicase-associated" evidence="1">
    <location>
        <begin position="281"/>
        <end position="369"/>
    </location>
</feature>
<feature type="domain" description="Helicase-associated" evidence="1">
    <location>
        <begin position="375"/>
        <end position="442"/>
    </location>
</feature>
<dbReference type="PANTHER" id="PTHR33418">
    <property type="entry name" value="HELICASE-ASSOCIATED"/>
    <property type="match status" value="1"/>
</dbReference>
<name>A0ABD3QFE7_9STRA</name>
<dbReference type="InterPro" id="IPR005114">
    <property type="entry name" value="Helicase_assoc"/>
</dbReference>
<gene>
    <name evidence="2" type="ORF">ACHAWO_010830</name>
</gene>
<keyword evidence="3" id="KW-1185">Reference proteome</keyword>